<accession>A0A9J6BAF2</accession>
<dbReference type="Proteomes" id="UP001107558">
    <property type="component" value="Chromosome 4"/>
</dbReference>
<reference evidence="1" key="1">
    <citation type="submission" date="2021-03" db="EMBL/GenBank/DDBJ databases">
        <title>Chromosome level genome of the anhydrobiotic midge Polypedilum vanderplanki.</title>
        <authorList>
            <person name="Yoshida Y."/>
            <person name="Kikawada T."/>
            <person name="Gusev O."/>
        </authorList>
    </citation>
    <scope>NUCLEOTIDE SEQUENCE</scope>
    <source>
        <strain evidence="1">NIAS01</strain>
        <tissue evidence="1">Whole body or cell culture</tissue>
    </source>
</reference>
<dbReference type="OrthoDB" id="6693298at2759"/>
<dbReference type="AlphaFoldDB" id="A0A9J6BAF2"/>
<evidence type="ECO:0000313" key="2">
    <source>
        <dbReference type="Proteomes" id="UP001107558"/>
    </source>
</evidence>
<protein>
    <submittedName>
        <fullName evidence="1">Uncharacterized protein</fullName>
    </submittedName>
</protein>
<dbReference type="EMBL" id="JADBJN010000004">
    <property type="protein sequence ID" value="KAG5666849.1"/>
    <property type="molecule type" value="Genomic_DNA"/>
</dbReference>
<comment type="caution">
    <text evidence="1">The sequence shown here is derived from an EMBL/GenBank/DDBJ whole genome shotgun (WGS) entry which is preliminary data.</text>
</comment>
<organism evidence="1 2">
    <name type="scientific">Polypedilum vanderplanki</name>
    <name type="common">Sleeping chironomid midge</name>
    <dbReference type="NCBI Taxonomy" id="319348"/>
    <lineage>
        <taxon>Eukaryota</taxon>
        <taxon>Metazoa</taxon>
        <taxon>Ecdysozoa</taxon>
        <taxon>Arthropoda</taxon>
        <taxon>Hexapoda</taxon>
        <taxon>Insecta</taxon>
        <taxon>Pterygota</taxon>
        <taxon>Neoptera</taxon>
        <taxon>Endopterygota</taxon>
        <taxon>Diptera</taxon>
        <taxon>Nematocera</taxon>
        <taxon>Chironomoidea</taxon>
        <taxon>Chironomidae</taxon>
        <taxon>Chironominae</taxon>
        <taxon>Polypedilum</taxon>
        <taxon>Polypedilum</taxon>
    </lineage>
</organism>
<name>A0A9J6BAF2_POLVA</name>
<keyword evidence="2" id="KW-1185">Reference proteome</keyword>
<gene>
    <name evidence="1" type="ORF">PVAND_014859</name>
</gene>
<proteinExistence type="predicted"/>
<sequence>MVKFKTDGFRLKAFDGNDINEIIRYILKAKNKEKINEMYEYINSLRDVDNPLLIKMITEYHKETTDSLIATNIFVLYEAIIKQKIQIFNEKGNIVASDRDNDSVLNIWKVHQVYAIKLLAKSVRDSKKFFIMKKWLKDKKNWNSGKISRYGFLFVDFWNTSDERPDFTHRTFAEFFFAKFLIENRLNNSAILHFILFDQITEIVLKFLEKYFEFSGNPNKSLKVNLKIIKSLQDQNVKLKIQDHFEKYVEESTYPTNIKVLALLYNSNENILKEIFYKNEETTIFSYFFSEKNSWELYKVFHFIVDCTGNNWQQFIGYKLKSNQKDSFLSEIKKQNRKLTEHWKFNLAFIKSFDIPRDLISKYVQENVQNILEVAFVFDPDALEFFIILKSLDYTKQFISDIFMKANKKNYFLRPEKILPNYVIVINQYFNKLKVILNYNDDLMINFLSRCLTLNNA</sequence>
<evidence type="ECO:0000313" key="1">
    <source>
        <dbReference type="EMBL" id="KAG5666849.1"/>
    </source>
</evidence>